<evidence type="ECO:0000256" key="3">
    <source>
        <dbReference type="ARBA" id="ARBA00022989"/>
    </source>
</evidence>
<dbReference type="KEGG" id="gai:IMCC3135_04915"/>
<dbReference type="PANTHER" id="PTHR30168:SF0">
    <property type="entry name" value="INNER MEMBRANE PROTEIN"/>
    <property type="match status" value="1"/>
</dbReference>
<keyword evidence="3 6" id="KW-1133">Transmembrane helix</keyword>
<dbReference type="Proteomes" id="UP000250079">
    <property type="component" value="Chromosome"/>
</dbReference>
<dbReference type="InterPro" id="IPR007343">
    <property type="entry name" value="Uncharacterised_pept_Zn_put"/>
</dbReference>
<keyword evidence="8" id="KW-1185">Reference proteome</keyword>
<dbReference type="Pfam" id="PF04228">
    <property type="entry name" value="Zn_peptidase"/>
    <property type="match status" value="1"/>
</dbReference>
<dbReference type="RefSeq" id="WP_088916574.1">
    <property type="nucleotide sequence ID" value="NZ_CP018632.1"/>
</dbReference>
<evidence type="ECO:0000256" key="5">
    <source>
        <dbReference type="SAM" id="MobiDB-lite"/>
    </source>
</evidence>
<proteinExistence type="predicted"/>
<sequence>MRWRQGRRSTNVEDRRGSGSGKRRMPGGGGMKIGGGAGIIVLLIGMYFGVDLSGLVGTGGSTTGLSQTAPQSSGQSPANDEATEFVKTMLAYNEDVWTPLFKQFGKTYQPPKLVIFDGGVNSACGYTSSAAGPFYCPGDYQVYIDLNFFRELQKMGAGGDFAQAYVLAHEVGHHVQNLLGVSMAVQKRQRSVSKIESNKLSVLTELQADCYAGVWAHHAHKNNSQLLEPGDLEEGMNAAAKIGDDALMSAAGAKVRPDAFTHGSSKQRQEWLYVGLNTGDPNQCNTLS</sequence>
<dbReference type="GO" id="GO:0016020">
    <property type="term" value="C:membrane"/>
    <property type="evidence" value="ECO:0007669"/>
    <property type="project" value="UniProtKB-SubCell"/>
</dbReference>
<evidence type="ECO:0000256" key="2">
    <source>
        <dbReference type="ARBA" id="ARBA00022692"/>
    </source>
</evidence>
<evidence type="ECO:0000256" key="6">
    <source>
        <dbReference type="SAM" id="Phobius"/>
    </source>
</evidence>
<name>A0A2Z2NID7_9GAMM</name>
<dbReference type="PANTHER" id="PTHR30168">
    <property type="entry name" value="PUTATIVE MEMBRANE PROTEIN YPFJ"/>
    <property type="match status" value="1"/>
</dbReference>
<keyword evidence="2 6" id="KW-0812">Transmembrane</keyword>
<dbReference type="OrthoDB" id="9774900at2"/>
<evidence type="ECO:0000313" key="8">
    <source>
        <dbReference type="Proteomes" id="UP000250079"/>
    </source>
</evidence>
<reference evidence="7 8" key="1">
    <citation type="submission" date="2016-12" db="EMBL/GenBank/DDBJ databases">
        <authorList>
            <person name="Song W.-J."/>
            <person name="Kurnit D.M."/>
        </authorList>
    </citation>
    <scope>NUCLEOTIDE SEQUENCE [LARGE SCALE GENOMIC DNA]</scope>
    <source>
        <strain evidence="7 8">IMCC3135</strain>
    </source>
</reference>
<evidence type="ECO:0000313" key="7">
    <source>
        <dbReference type="EMBL" id="ASJ71096.1"/>
    </source>
</evidence>
<dbReference type="SUPFAM" id="SSF55486">
    <property type="entry name" value="Metalloproteases ('zincins'), catalytic domain"/>
    <property type="match status" value="1"/>
</dbReference>
<dbReference type="AlphaFoldDB" id="A0A2Z2NID7"/>
<evidence type="ECO:0000256" key="1">
    <source>
        <dbReference type="ARBA" id="ARBA00004167"/>
    </source>
</evidence>
<feature type="transmembrane region" description="Helical" evidence="6">
    <location>
        <begin position="33"/>
        <end position="50"/>
    </location>
</feature>
<evidence type="ECO:0000256" key="4">
    <source>
        <dbReference type="ARBA" id="ARBA00023136"/>
    </source>
</evidence>
<accession>A0A2Z2NID7</accession>
<protein>
    <recommendedName>
        <fullName evidence="9">Neutral zinc metallopeptidase</fullName>
    </recommendedName>
</protein>
<gene>
    <name evidence="7" type="ORF">IMCC3135_04915</name>
</gene>
<keyword evidence="4 6" id="KW-0472">Membrane</keyword>
<comment type="subcellular location">
    <subcellularLocation>
        <location evidence="1">Membrane</location>
        <topology evidence="1">Single-pass membrane protein</topology>
    </subcellularLocation>
</comment>
<feature type="region of interest" description="Disordered" evidence="5">
    <location>
        <begin position="1"/>
        <end position="29"/>
    </location>
</feature>
<organism evidence="7 8">
    <name type="scientific">Granulosicoccus antarcticus IMCC3135</name>
    <dbReference type="NCBI Taxonomy" id="1192854"/>
    <lineage>
        <taxon>Bacteria</taxon>
        <taxon>Pseudomonadati</taxon>
        <taxon>Pseudomonadota</taxon>
        <taxon>Gammaproteobacteria</taxon>
        <taxon>Chromatiales</taxon>
        <taxon>Granulosicoccaceae</taxon>
        <taxon>Granulosicoccus</taxon>
    </lineage>
</organism>
<evidence type="ECO:0008006" key="9">
    <source>
        <dbReference type="Google" id="ProtNLM"/>
    </source>
</evidence>
<dbReference type="EMBL" id="CP018632">
    <property type="protein sequence ID" value="ASJ71096.1"/>
    <property type="molecule type" value="Genomic_DNA"/>
</dbReference>